<protein>
    <submittedName>
        <fullName evidence="6">Uncharacterized protein</fullName>
    </submittedName>
</protein>
<evidence type="ECO:0000256" key="4">
    <source>
        <dbReference type="ARBA" id="ARBA00023157"/>
    </source>
</evidence>
<organism evidence="6 7">
    <name type="scientific">Elysia chlorotica</name>
    <name type="common">Eastern emerald elysia</name>
    <name type="synonym">Sea slug</name>
    <dbReference type="NCBI Taxonomy" id="188477"/>
    <lineage>
        <taxon>Eukaryota</taxon>
        <taxon>Metazoa</taxon>
        <taxon>Spiralia</taxon>
        <taxon>Lophotrochozoa</taxon>
        <taxon>Mollusca</taxon>
        <taxon>Gastropoda</taxon>
        <taxon>Heterobranchia</taxon>
        <taxon>Euthyneura</taxon>
        <taxon>Panpulmonata</taxon>
        <taxon>Sacoglossa</taxon>
        <taxon>Placobranchoidea</taxon>
        <taxon>Plakobranchidae</taxon>
        <taxon>Elysia</taxon>
    </lineage>
</organism>
<dbReference type="GO" id="GO:0030199">
    <property type="term" value="P:collagen fibril organization"/>
    <property type="evidence" value="ECO:0007669"/>
    <property type="project" value="TreeGrafter"/>
</dbReference>
<feature type="signal peptide" evidence="5">
    <location>
        <begin position="1"/>
        <end position="24"/>
    </location>
</feature>
<sequence>MTPLQTSLTLVVVLLAISVQPAVSTDLTQSNPQFGDSLDFSCPKGQVLSGLRSTYNHTQEERQWTFSCKPAPQDANPLDCRWNQNLCLSNSAMTSVFSFYSEVIKSRAIMFECCTEAGYKTSNCLFTPEQNEWYGDLDYTLPAGYVILGWFRSTDNNIKDVRSKFLVCLFLKE</sequence>
<dbReference type="EMBL" id="RQTK01000965">
    <property type="protein sequence ID" value="RUS73202.1"/>
    <property type="molecule type" value="Genomic_DNA"/>
</dbReference>
<evidence type="ECO:0000313" key="6">
    <source>
        <dbReference type="EMBL" id="RUS73202.1"/>
    </source>
</evidence>
<accession>A0A3S1H6H4</accession>
<evidence type="ECO:0000256" key="3">
    <source>
        <dbReference type="ARBA" id="ARBA00022525"/>
    </source>
</evidence>
<dbReference type="OrthoDB" id="5975249at2759"/>
<keyword evidence="4" id="KW-1015">Disulfide bond</keyword>
<name>A0A3S1H6H4_ELYCH</name>
<dbReference type="PANTHER" id="PTHR15040">
    <property type="entry name" value="DERMATOPONTIN-RELATED"/>
    <property type="match status" value="1"/>
</dbReference>
<keyword evidence="7" id="KW-1185">Reference proteome</keyword>
<evidence type="ECO:0000313" key="7">
    <source>
        <dbReference type="Proteomes" id="UP000271974"/>
    </source>
</evidence>
<keyword evidence="3" id="KW-0964">Secreted</keyword>
<keyword evidence="5" id="KW-0732">Signal</keyword>
<evidence type="ECO:0000256" key="2">
    <source>
        <dbReference type="ARBA" id="ARBA00008712"/>
    </source>
</evidence>
<gene>
    <name evidence="6" type="ORF">EGW08_019024</name>
</gene>
<feature type="chain" id="PRO_5018550571" evidence="5">
    <location>
        <begin position="25"/>
        <end position="173"/>
    </location>
</feature>
<dbReference type="PANTHER" id="PTHR15040:SF1">
    <property type="entry name" value="DERMATOPONTIN-LIKE ISOFORM X1"/>
    <property type="match status" value="1"/>
</dbReference>
<evidence type="ECO:0000256" key="1">
    <source>
        <dbReference type="ARBA" id="ARBA00004613"/>
    </source>
</evidence>
<dbReference type="Proteomes" id="UP000271974">
    <property type="component" value="Unassembled WGS sequence"/>
</dbReference>
<dbReference type="Pfam" id="PF14704">
    <property type="entry name" value="DERM"/>
    <property type="match status" value="1"/>
</dbReference>
<dbReference type="InterPro" id="IPR026645">
    <property type="entry name" value="Dermatopontin"/>
</dbReference>
<reference evidence="6 7" key="1">
    <citation type="submission" date="2019-01" db="EMBL/GenBank/DDBJ databases">
        <title>A draft genome assembly of the solar-powered sea slug Elysia chlorotica.</title>
        <authorList>
            <person name="Cai H."/>
            <person name="Li Q."/>
            <person name="Fang X."/>
            <person name="Li J."/>
            <person name="Curtis N.E."/>
            <person name="Altenburger A."/>
            <person name="Shibata T."/>
            <person name="Feng M."/>
            <person name="Maeda T."/>
            <person name="Schwartz J.A."/>
            <person name="Shigenobu S."/>
            <person name="Lundholm N."/>
            <person name="Nishiyama T."/>
            <person name="Yang H."/>
            <person name="Hasebe M."/>
            <person name="Li S."/>
            <person name="Pierce S.K."/>
            <person name="Wang J."/>
        </authorList>
    </citation>
    <scope>NUCLEOTIDE SEQUENCE [LARGE SCALE GENOMIC DNA]</scope>
    <source>
        <strain evidence="6">EC2010</strain>
        <tissue evidence="6">Whole organism of an adult</tissue>
    </source>
</reference>
<proteinExistence type="inferred from homology"/>
<dbReference type="GO" id="GO:0005615">
    <property type="term" value="C:extracellular space"/>
    <property type="evidence" value="ECO:0007669"/>
    <property type="project" value="TreeGrafter"/>
</dbReference>
<comment type="similarity">
    <text evidence="2">Belongs to the dermatopontin family.</text>
</comment>
<dbReference type="GO" id="GO:0031012">
    <property type="term" value="C:extracellular matrix"/>
    <property type="evidence" value="ECO:0007669"/>
    <property type="project" value="TreeGrafter"/>
</dbReference>
<comment type="subcellular location">
    <subcellularLocation>
        <location evidence="1">Secreted</location>
    </subcellularLocation>
</comment>
<comment type="caution">
    <text evidence="6">The sequence shown here is derived from an EMBL/GenBank/DDBJ whole genome shotgun (WGS) entry which is preliminary data.</text>
</comment>
<evidence type="ECO:0000256" key="5">
    <source>
        <dbReference type="SAM" id="SignalP"/>
    </source>
</evidence>
<dbReference type="AlphaFoldDB" id="A0A3S1H6H4"/>